<dbReference type="InterPro" id="IPR008936">
    <property type="entry name" value="Rho_GTPase_activation_prot"/>
</dbReference>
<evidence type="ECO:0000313" key="5">
    <source>
        <dbReference type="Proteomes" id="UP000283509"/>
    </source>
</evidence>
<dbReference type="Pfam" id="PF00620">
    <property type="entry name" value="RhoGAP"/>
    <property type="match status" value="1"/>
</dbReference>
<protein>
    <recommendedName>
        <fullName evidence="3">Rho-GAP domain-containing protein</fullName>
    </recommendedName>
</protein>
<dbReference type="AlphaFoldDB" id="A0A423TPI6"/>
<dbReference type="GO" id="GO:0005096">
    <property type="term" value="F:GTPase activator activity"/>
    <property type="evidence" value="ECO:0007669"/>
    <property type="project" value="UniProtKB-KW"/>
</dbReference>
<feature type="region of interest" description="Disordered" evidence="2">
    <location>
        <begin position="190"/>
        <end position="216"/>
    </location>
</feature>
<dbReference type="Proteomes" id="UP000283509">
    <property type="component" value="Unassembled WGS sequence"/>
</dbReference>
<dbReference type="SMART" id="SM00324">
    <property type="entry name" value="RhoGAP"/>
    <property type="match status" value="1"/>
</dbReference>
<keyword evidence="5" id="KW-1185">Reference proteome</keyword>
<reference evidence="4 5" key="1">
    <citation type="submission" date="2018-04" db="EMBL/GenBank/DDBJ databases">
        <authorList>
            <person name="Zhang X."/>
            <person name="Yuan J."/>
            <person name="Li F."/>
            <person name="Xiang J."/>
        </authorList>
    </citation>
    <scope>NUCLEOTIDE SEQUENCE [LARGE SCALE GENOMIC DNA]</scope>
    <source>
        <tissue evidence="4">Muscle</tissue>
    </source>
</reference>
<dbReference type="GO" id="GO:0005737">
    <property type="term" value="C:cytoplasm"/>
    <property type="evidence" value="ECO:0007669"/>
    <property type="project" value="TreeGrafter"/>
</dbReference>
<dbReference type="GO" id="GO:0007165">
    <property type="term" value="P:signal transduction"/>
    <property type="evidence" value="ECO:0007669"/>
    <property type="project" value="InterPro"/>
</dbReference>
<feature type="region of interest" description="Disordered" evidence="2">
    <location>
        <begin position="18"/>
        <end position="45"/>
    </location>
</feature>
<dbReference type="SUPFAM" id="SSF48350">
    <property type="entry name" value="GTPase activation domain, GAP"/>
    <property type="match status" value="1"/>
</dbReference>
<dbReference type="PROSITE" id="PS50238">
    <property type="entry name" value="RHOGAP"/>
    <property type="match status" value="1"/>
</dbReference>
<dbReference type="EMBL" id="QCYY01001399">
    <property type="protein sequence ID" value="ROT78322.1"/>
    <property type="molecule type" value="Genomic_DNA"/>
</dbReference>
<dbReference type="GO" id="GO:0030833">
    <property type="term" value="P:regulation of actin filament polymerization"/>
    <property type="evidence" value="ECO:0007669"/>
    <property type="project" value="TreeGrafter"/>
</dbReference>
<dbReference type="PANTHER" id="PTHR14963:SF1">
    <property type="entry name" value="RHO GTPASE-ACTIVATING PROTEIN CONUNDRUM"/>
    <property type="match status" value="1"/>
</dbReference>
<dbReference type="STRING" id="6689.A0A423TPI6"/>
<organism evidence="4 5">
    <name type="scientific">Penaeus vannamei</name>
    <name type="common">Whiteleg shrimp</name>
    <name type="synonym">Litopenaeus vannamei</name>
    <dbReference type="NCBI Taxonomy" id="6689"/>
    <lineage>
        <taxon>Eukaryota</taxon>
        <taxon>Metazoa</taxon>
        <taxon>Ecdysozoa</taxon>
        <taxon>Arthropoda</taxon>
        <taxon>Crustacea</taxon>
        <taxon>Multicrustacea</taxon>
        <taxon>Malacostraca</taxon>
        <taxon>Eumalacostraca</taxon>
        <taxon>Eucarida</taxon>
        <taxon>Decapoda</taxon>
        <taxon>Dendrobranchiata</taxon>
        <taxon>Penaeoidea</taxon>
        <taxon>Penaeidae</taxon>
        <taxon>Penaeus</taxon>
    </lineage>
</organism>
<dbReference type="InterPro" id="IPR000198">
    <property type="entry name" value="RhoGAP_dom"/>
</dbReference>
<sequence>MESFASVELEDYFNEVRTISRRTSQSNSQSEEEVRSHEGESLLQDSASAGSTLLIVANSGSGEEEALKRRVRTLNATIRRKKQRQKPDIRNFFANTDESPWCQQEVLAPSDSATRSPQWQDDRPLHMYRAPSLDMLPKVGTGHLSSGKELRRQRSYARDIARDVKSFHSKQGHRDPGAGVSVHRLRAHPPRALQGQEPPLESASTTRTVQDLESIPDSPRRMSAELRNTDLGFKVIYSKPDEEFPVSEARTSRGGVFRTLHGVGISRRDLVVETSRCGQTRMDWLDESDLGRLTSLALLELDILFTEHNIHHRWRKLKKRKQNKEESGVFGVRLDSLIERDRSFLEESPLETKVPLVFYKLALQLERQGLRQEGIMRVPGHRSQIEQLRRALDTHFYTSPGTADSALRNATPNDVAALIKTFLRELPQPLLTHTNQDMGERILALTMLILLLPSSHRDTLHAVLELCARVVAFEDENKMTLYNIAMIVAPNLFLPSNQRQTKP</sequence>
<accession>A0A423TPI6</accession>
<feature type="compositionally biased region" description="Polar residues" evidence="2">
    <location>
        <begin position="202"/>
        <end position="211"/>
    </location>
</feature>
<keyword evidence="1" id="KW-0343">GTPase activation</keyword>
<name>A0A423TPI6_PENVA</name>
<evidence type="ECO:0000256" key="1">
    <source>
        <dbReference type="ARBA" id="ARBA00022468"/>
    </source>
</evidence>
<evidence type="ECO:0000313" key="4">
    <source>
        <dbReference type="EMBL" id="ROT78322.1"/>
    </source>
</evidence>
<evidence type="ECO:0000259" key="3">
    <source>
        <dbReference type="PROSITE" id="PS50238"/>
    </source>
</evidence>
<feature type="domain" description="Rho-GAP" evidence="3">
    <location>
        <begin position="332"/>
        <end position="503"/>
    </location>
</feature>
<dbReference type="GO" id="GO:0051056">
    <property type="term" value="P:regulation of small GTPase mediated signal transduction"/>
    <property type="evidence" value="ECO:0007669"/>
    <property type="project" value="TreeGrafter"/>
</dbReference>
<comment type="caution">
    <text evidence="4">The sequence shown here is derived from an EMBL/GenBank/DDBJ whole genome shotgun (WGS) entry which is preliminary data.</text>
</comment>
<gene>
    <name evidence="4" type="ORF">C7M84_002953</name>
</gene>
<dbReference type="Gene3D" id="1.10.555.10">
    <property type="entry name" value="Rho GTPase activation protein"/>
    <property type="match status" value="1"/>
</dbReference>
<evidence type="ECO:0000256" key="2">
    <source>
        <dbReference type="SAM" id="MobiDB-lite"/>
    </source>
</evidence>
<dbReference type="OrthoDB" id="6345076at2759"/>
<dbReference type="PANTHER" id="PTHR14963">
    <property type="entry name" value="RHO GTPASE ACTIVATING PROTEIN 18,19-RELATED"/>
    <property type="match status" value="1"/>
</dbReference>
<proteinExistence type="predicted"/>
<reference evidence="4 5" key="2">
    <citation type="submission" date="2019-01" db="EMBL/GenBank/DDBJ databases">
        <title>The decoding of complex shrimp genome reveals the adaptation for benthos swimmer, frequently molting mechanism and breeding impact on genome.</title>
        <authorList>
            <person name="Sun Y."/>
            <person name="Gao Y."/>
            <person name="Yu Y."/>
        </authorList>
    </citation>
    <scope>NUCLEOTIDE SEQUENCE [LARGE SCALE GENOMIC DNA]</scope>
    <source>
        <tissue evidence="4">Muscle</tissue>
    </source>
</reference>